<name>A0A518BZ57_9BACT</name>
<feature type="signal peptide" evidence="1">
    <location>
        <begin position="1"/>
        <end position="24"/>
    </location>
</feature>
<dbReference type="EMBL" id="CP036280">
    <property type="protein sequence ID" value="QDU72260.1"/>
    <property type="molecule type" value="Genomic_DNA"/>
</dbReference>
<dbReference type="InterPro" id="IPR013424">
    <property type="entry name" value="Ice-binding_C"/>
</dbReference>
<evidence type="ECO:0000313" key="3">
    <source>
        <dbReference type="EMBL" id="QDU72260.1"/>
    </source>
</evidence>
<feature type="chain" id="PRO_5022141272" description="Ice-binding protein C-terminal domain-containing protein" evidence="1">
    <location>
        <begin position="25"/>
        <end position="242"/>
    </location>
</feature>
<dbReference type="Proteomes" id="UP000320386">
    <property type="component" value="Chromosome"/>
</dbReference>
<dbReference type="AlphaFoldDB" id="A0A518BZ57"/>
<evidence type="ECO:0000256" key="1">
    <source>
        <dbReference type="SAM" id="SignalP"/>
    </source>
</evidence>
<protein>
    <recommendedName>
        <fullName evidence="2">Ice-binding protein C-terminal domain-containing protein</fullName>
    </recommendedName>
</protein>
<evidence type="ECO:0000313" key="4">
    <source>
        <dbReference type="Proteomes" id="UP000320386"/>
    </source>
</evidence>
<dbReference type="Pfam" id="PF07589">
    <property type="entry name" value="PEP-CTERM"/>
    <property type="match status" value="1"/>
</dbReference>
<dbReference type="KEGG" id="mcad:Pan265_21240"/>
<proteinExistence type="predicted"/>
<gene>
    <name evidence="3" type="ORF">Pan265_21240</name>
</gene>
<accession>A0A518BZ57</accession>
<evidence type="ECO:0000259" key="2">
    <source>
        <dbReference type="Pfam" id="PF07589"/>
    </source>
</evidence>
<dbReference type="RefSeq" id="WP_236254360.1">
    <property type="nucleotide sequence ID" value="NZ_CP036280.1"/>
</dbReference>
<keyword evidence="4" id="KW-1185">Reference proteome</keyword>
<sequence precursor="true">MLRQDRLFTSCFVAIFGTAGITQAAYLTDTFDYADQSAFESAYEIDVVGSPAVDLQASEGTVRMTVNGGDQAGASNKTLFVFDAFTPMSVGGDIVTGGGFTPTRFGIEVADDPDTEVYVQLQARTTDTEIVLRRVNNGVNTFLNSVVIGDNANFSGTWLLEVGATDVSVRRNGNPILSAVHGLDFANYAGGAQGFFYARKNAAGSTAVTFDNFVIDGTAVPEPGAAMTLLGLGLASLRRHRG</sequence>
<keyword evidence="1" id="KW-0732">Signal</keyword>
<reference evidence="3 4" key="1">
    <citation type="submission" date="2019-02" db="EMBL/GenBank/DDBJ databases">
        <title>Deep-cultivation of Planctomycetes and their phenomic and genomic characterization uncovers novel biology.</title>
        <authorList>
            <person name="Wiegand S."/>
            <person name="Jogler M."/>
            <person name="Boedeker C."/>
            <person name="Pinto D."/>
            <person name="Vollmers J."/>
            <person name="Rivas-Marin E."/>
            <person name="Kohn T."/>
            <person name="Peeters S.H."/>
            <person name="Heuer A."/>
            <person name="Rast P."/>
            <person name="Oberbeckmann S."/>
            <person name="Bunk B."/>
            <person name="Jeske O."/>
            <person name="Meyerdierks A."/>
            <person name="Storesund J.E."/>
            <person name="Kallscheuer N."/>
            <person name="Luecker S."/>
            <person name="Lage O.M."/>
            <person name="Pohl T."/>
            <person name="Merkel B.J."/>
            <person name="Hornburger P."/>
            <person name="Mueller R.-W."/>
            <person name="Bruemmer F."/>
            <person name="Labrenz M."/>
            <person name="Spormann A.M."/>
            <person name="Op den Camp H."/>
            <person name="Overmann J."/>
            <person name="Amann R."/>
            <person name="Jetten M.S.M."/>
            <person name="Mascher T."/>
            <person name="Medema M.H."/>
            <person name="Devos D.P."/>
            <person name="Kaster A.-K."/>
            <person name="Ovreas L."/>
            <person name="Rohde M."/>
            <person name="Galperin M.Y."/>
            <person name="Jogler C."/>
        </authorList>
    </citation>
    <scope>NUCLEOTIDE SEQUENCE [LARGE SCALE GENOMIC DNA]</scope>
    <source>
        <strain evidence="3 4">Pan265</strain>
    </source>
</reference>
<organism evidence="3 4">
    <name type="scientific">Mucisphaera calidilacus</name>
    <dbReference type="NCBI Taxonomy" id="2527982"/>
    <lineage>
        <taxon>Bacteria</taxon>
        <taxon>Pseudomonadati</taxon>
        <taxon>Planctomycetota</taxon>
        <taxon>Phycisphaerae</taxon>
        <taxon>Phycisphaerales</taxon>
        <taxon>Phycisphaeraceae</taxon>
        <taxon>Mucisphaera</taxon>
    </lineage>
</organism>
<feature type="domain" description="Ice-binding protein C-terminal" evidence="2">
    <location>
        <begin position="219"/>
        <end position="239"/>
    </location>
</feature>